<dbReference type="Gene3D" id="3.30.420.10">
    <property type="entry name" value="Ribonuclease H-like superfamily/Ribonuclease H"/>
    <property type="match status" value="1"/>
</dbReference>
<feature type="compositionally biased region" description="Polar residues" evidence="1">
    <location>
        <begin position="60"/>
        <end position="70"/>
    </location>
</feature>
<feature type="region of interest" description="Disordered" evidence="1">
    <location>
        <begin position="1"/>
        <end position="79"/>
    </location>
</feature>
<dbReference type="EMBL" id="CADEBD010000289">
    <property type="protein sequence ID" value="CAB3232059.1"/>
    <property type="molecule type" value="Genomic_DNA"/>
</dbReference>
<proteinExistence type="predicted"/>
<dbReference type="AlphaFoldDB" id="A0A8S0ZET2"/>
<reference evidence="3 4" key="1">
    <citation type="submission" date="2020-04" db="EMBL/GenBank/DDBJ databases">
        <authorList>
            <person name="Wallbank WR R."/>
            <person name="Pardo Diaz C."/>
            <person name="Kozak K."/>
            <person name="Martin S."/>
            <person name="Jiggins C."/>
            <person name="Moest M."/>
            <person name="Warren A I."/>
            <person name="Byers J.R.P. K."/>
            <person name="Montejo-Kovacevich G."/>
            <person name="Yen C E."/>
        </authorList>
    </citation>
    <scope>NUCLEOTIDE SEQUENCE [LARGE SCALE GENOMIC DNA]</scope>
</reference>
<dbReference type="Pfam" id="PF00075">
    <property type="entry name" value="RNase_H"/>
    <property type="match status" value="1"/>
</dbReference>
<dbReference type="GO" id="GO:0004523">
    <property type="term" value="F:RNA-DNA hybrid ribonuclease activity"/>
    <property type="evidence" value="ECO:0007669"/>
    <property type="project" value="InterPro"/>
</dbReference>
<dbReference type="InterPro" id="IPR036397">
    <property type="entry name" value="RNaseH_sf"/>
</dbReference>
<dbReference type="InterPro" id="IPR002156">
    <property type="entry name" value="RNaseH_domain"/>
</dbReference>
<dbReference type="GO" id="GO:0003676">
    <property type="term" value="F:nucleic acid binding"/>
    <property type="evidence" value="ECO:0007669"/>
    <property type="project" value="InterPro"/>
</dbReference>
<gene>
    <name evidence="3" type="ORF">APLA_LOCUS5494</name>
</gene>
<sequence>MDTAPVPEGSGPGGVSEGDRLHDGGAVKKSARSEQGARTKPARPPKSVKSASGSLRKATTIKNAQTTARRNQADLARGDSRSALETLADPASLHPIIKIIKTRLSDLEKRGREVQWFWVKAHAGLPGNERADELAKDRSLSSSSALLPLKDKRAPLYTDFPVSMARRLIRSSTLEEWQKRYDAATTGGTTKLFFRSALEAYKAFRDYNHNNVLTQLLTDHGGIRAYLYRFKLAETPGCVCDGVTDETVEHIMRHCPRFASRRQDCEQELGASLSECDLAAAMERKETREILLKYGTKVISITGRANGSRA</sequence>
<accession>A0A8S0ZET2</accession>
<comment type="caution">
    <text evidence="3">The sequence shown here is derived from an EMBL/GenBank/DDBJ whole genome shotgun (WGS) entry which is preliminary data.</text>
</comment>
<dbReference type="Proteomes" id="UP000494256">
    <property type="component" value="Unassembled WGS sequence"/>
</dbReference>
<feature type="domain" description="RNase H type-1" evidence="2">
    <location>
        <begin position="100"/>
        <end position="137"/>
    </location>
</feature>
<feature type="compositionally biased region" description="Basic and acidic residues" evidence="1">
    <location>
        <begin position="17"/>
        <end position="37"/>
    </location>
</feature>
<dbReference type="SUPFAM" id="SSF53098">
    <property type="entry name" value="Ribonuclease H-like"/>
    <property type="match status" value="1"/>
</dbReference>
<evidence type="ECO:0000313" key="4">
    <source>
        <dbReference type="Proteomes" id="UP000494256"/>
    </source>
</evidence>
<dbReference type="OrthoDB" id="6348149at2759"/>
<name>A0A8S0ZET2_ARCPL</name>
<organism evidence="3 4">
    <name type="scientific">Arctia plantaginis</name>
    <name type="common">Wood tiger moth</name>
    <name type="synonym">Phalaena plantaginis</name>
    <dbReference type="NCBI Taxonomy" id="874455"/>
    <lineage>
        <taxon>Eukaryota</taxon>
        <taxon>Metazoa</taxon>
        <taxon>Ecdysozoa</taxon>
        <taxon>Arthropoda</taxon>
        <taxon>Hexapoda</taxon>
        <taxon>Insecta</taxon>
        <taxon>Pterygota</taxon>
        <taxon>Neoptera</taxon>
        <taxon>Endopterygota</taxon>
        <taxon>Lepidoptera</taxon>
        <taxon>Glossata</taxon>
        <taxon>Ditrysia</taxon>
        <taxon>Noctuoidea</taxon>
        <taxon>Erebidae</taxon>
        <taxon>Arctiinae</taxon>
        <taxon>Arctia</taxon>
    </lineage>
</organism>
<evidence type="ECO:0000259" key="2">
    <source>
        <dbReference type="Pfam" id="PF00075"/>
    </source>
</evidence>
<protein>
    <recommendedName>
        <fullName evidence="2">RNase H type-1 domain-containing protein</fullName>
    </recommendedName>
</protein>
<evidence type="ECO:0000313" key="3">
    <source>
        <dbReference type="EMBL" id="CAB3232059.1"/>
    </source>
</evidence>
<dbReference type="InterPro" id="IPR012337">
    <property type="entry name" value="RNaseH-like_sf"/>
</dbReference>
<evidence type="ECO:0000256" key="1">
    <source>
        <dbReference type="SAM" id="MobiDB-lite"/>
    </source>
</evidence>